<organism evidence="1 2">
    <name type="scientific">Acidiferrimicrobium australe</name>
    <dbReference type="NCBI Taxonomy" id="2664430"/>
    <lineage>
        <taxon>Bacteria</taxon>
        <taxon>Bacillati</taxon>
        <taxon>Actinomycetota</taxon>
        <taxon>Acidimicrobiia</taxon>
        <taxon>Acidimicrobiales</taxon>
        <taxon>Acidimicrobiaceae</taxon>
        <taxon>Acidiferrimicrobium</taxon>
    </lineage>
</organism>
<evidence type="ECO:0000313" key="2">
    <source>
        <dbReference type="Proteomes" id="UP000437736"/>
    </source>
</evidence>
<dbReference type="Proteomes" id="UP000437736">
    <property type="component" value="Unassembled WGS sequence"/>
</dbReference>
<name>A0ABW9QQM3_9ACTN</name>
<protein>
    <submittedName>
        <fullName evidence="1">DUF2017 family protein</fullName>
    </submittedName>
</protein>
<dbReference type="EMBL" id="WJHE01000215">
    <property type="protein sequence ID" value="MST32114.1"/>
    <property type="molecule type" value="Genomic_DNA"/>
</dbReference>
<sequence length="171" mass="18603">MGAFATGRRPPGVSLFDRRPIRRSRAGAYTVHLGSDERAVLASLPGQMRELLATPEDPSLRRLFPPAYAAPQDQARQAEFQRLMGEDLLARHQEALDVLEATAAADELTAEQLDGWLRALNSVRLLLGTRLEVSEDDDADPSASPAHALYYFLGYLQECGIEALAGEAGAD</sequence>
<accession>A0ABW9QQM3</accession>
<comment type="caution">
    <text evidence="1">The sequence shown here is derived from an EMBL/GenBank/DDBJ whole genome shotgun (WGS) entry which is preliminary data.</text>
</comment>
<evidence type="ECO:0000313" key="1">
    <source>
        <dbReference type="EMBL" id="MST32114.1"/>
    </source>
</evidence>
<keyword evidence="2" id="KW-1185">Reference proteome</keyword>
<proteinExistence type="predicted"/>
<dbReference type="InterPro" id="IPR018561">
    <property type="entry name" value="AosR"/>
</dbReference>
<reference evidence="1 2" key="1">
    <citation type="submission" date="2019-11" db="EMBL/GenBank/DDBJ databases">
        <title>Acidiferrimicrobium australis gen. nov., sp. nov., an acidophilic and obligately heterotrophic, member of the Actinobacteria that catalyses dissimilatory oxido- reduction of iron isolated from metal-rich acidic water in Chile.</title>
        <authorList>
            <person name="Gonzalez D."/>
            <person name="Huber K."/>
            <person name="Hedrich S."/>
            <person name="Rojas-Villalobos C."/>
            <person name="Quatrini R."/>
            <person name="Dinamarca M.A."/>
            <person name="Schwarz A."/>
            <person name="Canales C."/>
            <person name="Nancucheo I."/>
        </authorList>
    </citation>
    <scope>NUCLEOTIDE SEQUENCE [LARGE SCALE GENOMIC DNA]</scope>
    <source>
        <strain evidence="1 2">USS-CCA1</strain>
    </source>
</reference>
<gene>
    <name evidence="1" type="ORF">GHK86_05160</name>
</gene>
<dbReference type="Pfam" id="PF09438">
    <property type="entry name" value="DUF2017"/>
    <property type="match status" value="1"/>
</dbReference>